<dbReference type="InterPro" id="IPR007529">
    <property type="entry name" value="Znf_HIT"/>
</dbReference>
<name>A0A166I901_9AGAM</name>
<reference evidence="3 4" key="1">
    <citation type="journal article" date="2016" name="Mol. Biol. Evol.">
        <title>Comparative Genomics of Early-Diverging Mushroom-Forming Fungi Provides Insights into the Origins of Lignocellulose Decay Capabilities.</title>
        <authorList>
            <person name="Nagy L.G."/>
            <person name="Riley R."/>
            <person name="Tritt A."/>
            <person name="Adam C."/>
            <person name="Daum C."/>
            <person name="Floudas D."/>
            <person name="Sun H."/>
            <person name="Yadav J.S."/>
            <person name="Pangilinan J."/>
            <person name="Larsson K.H."/>
            <person name="Matsuura K."/>
            <person name="Barry K."/>
            <person name="Labutti K."/>
            <person name="Kuo R."/>
            <person name="Ohm R.A."/>
            <person name="Bhattacharya S.S."/>
            <person name="Shirouzu T."/>
            <person name="Yoshinaga Y."/>
            <person name="Martin F.M."/>
            <person name="Grigoriev I.V."/>
            <person name="Hibbett D.S."/>
        </authorList>
    </citation>
    <scope>NUCLEOTIDE SEQUENCE [LARGE SCALE GENOMIC DNA]</scope>
    <source>
        <strain evidence="3 4">HHB10207 ss-3</strain>
    </source>
</reference>
<keyword evidence="1" id="KW-0863">Zinc-finger</keyword>
<dbReference type="Pfam" id="PF04438">
    <property type="entry name" value="zf-HIT"/>
    <property type="match status" value="1"/>
</dbReference>
<keyword evidence="1" id="KW-0862">Zinc</keyword>
<gene>
    <name evidence="3" type="ORF">SISSUDRAFT_1124663</name>
</gene>
<dbReference type="EMBL" id="KV428007">
    <property type="protein sequence ID" value="KZT43521.1"/>
    <property type="molecule type" value="Genomic_DNA"/>
</dbReference>
<organism evidence="3 4">
    <name type="scientific">Sistotremastrum suecicum HHB10207 ss-3</name>
    <dbReference type="NCBI Taxonomy" id="1314776"/>
    <lineage>
        <taxon>Eukaryota</taxon>
        <taxon>Fungi</taxon>
        <taxon>Dikarya</taxon>
        <taxon>Basidiomycota</taxon>
        <taxon>Agaricomycotina</taxon>
        <taxon>Agaricomycetes</taxon>
        <taxon>Sistotremastrales</taxon>
        <taxon>Sistotremastraceae</taxon>
        <taxon>Sistotremastrum</taxon>
    </lineage>
</organism>
<accession>A0A166I901</accession>
<dbReference type="OrthoDB" id="18412at2759"/>
<dbReference type="CDD" id="cd23024">
    <property type="entry name" value="zf-HIT_ZNHIT2-3"/>
    <property type="match status" value="1"/>
</dbReference>
<keyword evidence="1" id="KW-0479">Metal-binding</keyword>
<dbReference type="AlphaFoldDB" id="A0A166I901"/>
<evidence type="ECO:0000313" key="4">
    <source>
        <dbReference type="Proteomes" id="UP000076798"/>
    </source>
</evidence>
<protein>
    <recommendedName>
        <fullName evidence="2">HIT-type domain-containing protein</fullName>
    </recommendedName>
</protein>
<evidence type="ECO:0000256" key="1">
    <source>
        <dbReference type="PROSITE-ProRule" id="PRU00453"/>
    </source>
</evidence>
<dbReference type="Proteomes" id="UP000076798">
    <property type="component" value="Unassembled WGS sequence"/>
</dbReference>
<proteinExistence type="predicted"/>
<sequence>MPRHFVVSCQICNESPQRYTCPKCHIPYCSLQCFKMHRDVCGHPNTLADTSSVAAEIIGHDERPGDAELAQPIQLRPLTTLKWPYIPEEPSYPDPLKKDDHKPLQLWQYEKIASSASLREHLDSNPQLKIVLRSLDTMRGQERELALEFLLGVHGSSHEPPNTLPEGIDQITIKQFEALAKIIQGIVTTPNAPTEGLVIERD</sequence>
<feature type="domain" description="HIT-type" evidence="2">
    <location>
        <begin position="9"/>
        <end position="41"/>
    </location>
</feature>
<dbReference type="SUPFAM" id="SSF144232">
    <property type="entry name" value="HIT/MYND zinc finger-like"/>
    <property type="match status" value="1"/>
</dbReference>
<evidence type="ECO:0000313" key="3">
    <source>
        <dbReference type="EMBL" id="KZT43521.1"/>
    </source>
</evidence>
<keyword evidence="4" id="KW-1185">Reference proteome</keyword>
<dbReference type="GO" id="GO:0008270">
    <property type="term" value="F:zinc ion binding"/>
    <property type="evidence" value="ECO:0007669"/>
    <property type="project" value="UniProtKB-UniRule"/>
</dbReference>
<dbReference type="Gene3D" id="3.30.60.190">
    <property type="match status" value="1"/>
</dbReference>
<dbReference type="STRING" id="1314776.A0A166I901"/>
<evidence type="ECO:0000259" key="2">
    <source>
        <dbReference type="PROSITE" id="PS51083"/>
    </source>
</evidence>
<dbReference type="PROSITE" id="PS51083">
    <property type="entry name" value="ZF_HIT"/>
    <property type="match status" value="1"/>
</dbReference>